<evidence type="ECO:0000256" key="7">
    <source>
        <dbReference type="ARBA" id="ARBA00023242"/>
    </source>
</evidence>
<evidence type="ECO:0000256" key="4">
    <source>
        <dbReference type="ARBA" id="ARBA00022801"/>
    </source>
</evidence>
<dbReference type="InterPro" id="IPR051132">
    <property type="entry name" value="3-5_Exonuclease_domain"/>
</dbReference>
<dbReference type="Gene3D" id="3.30.420.10">
    <property type="entry name" value="Ribonuclease H-like superfamily/Ribonuclease H"/>
    <property type="match status" value="2"/>
</dbReference>
<reference evidence="12 13" key="1">
    <citation type="journal article" date="2019" name="New Phytol.">
        <title>Comparative genomics reveals unique wood-decay strategies and fruiting body development in the Schizophyllaceae.</title>
        <authorList>
            <person name="Almasi E."/>
            <person name="Sahu N."/>
            <person name="Krizsan K."/>
            <person name="Balint B."/>
            <person name="Kovacs G.M."/>
            <person name="Kiss B."/>
            <person name="Cseklye J."/>
            <person name="Drula E."/>
            <person name="Henrissat B."/>
            <person name="Nagy I."/>
            <person name="Chovatia M."/>
            <person name="Adam C."/>
            <person name="LaButti K."/>
            <person name="Lipzen A."/>
            <person name="Riley R."/>
            <person name="Grigoriev I.V."/>
            <person name="Nagy L.G."/>
        </authorList>
    </citation>
    <scope>NUCLEOTIDE SEQUENCE [LARGE SCALE GENOMIC DNA]</scope>
    <source>
        <strain evidence="12 13">NL-1724</strain>
    </source>
</reference>
<comment type="caution">
    <text evidence="12">The sequence shown here is derived from an EMBL/GenBank/DDBJ whole genome shotgun (WGS) entry which is preliminary data.</text>
</comment>
<keyword evidence="7" id="KW-0539">Nucleus</keyword>
<dbReference type="SUPFAM" id="SSF53098">
    <property type="entry name" value="Ribonuclease H-like"/>
    <property type="match status" value="2"/>
</dbReference>
<dbReference type="GO" id="GO:0008408">
    <property type="term" value="F:3'-5' exonuclease activity"/>
    <property type="evidence" value="ECO:0007669"/>
    <property type="project" value="InterPro"/>
</dbReference>
<keyword evidence="3" id="KW-0479">Metal-binding</keyword>
<dbReference type="EMBL" id="VDMD01000023">
    <property type="protein sequence ID" value="TRM60154.1"/>
    <property type="molecule type" value="Genomic_DNA"/>
</dbReference>
<name>A0A550C5S3_9AGAR</name>
<dbReference type="OrthoDB" id="1920326at2759"/>
<dbReference type="GO" id="GO:0005634">
    <property type="term" value="C:nucleus"/>
    <property type="evidence" value="ECO:0007669"/>
    <property type="project" value="UniProtKB-SubCell"/>
</dbReference>
<feature type="domain" description="3'-5' exonuclease" evidence="11">
    <location>
        <begin position="258"/>
        <end position="440"/>
    </location>
</feature>
<dbReference type="InterPro" id="IPR036397">
    <property type="entry name" value="RNaseH_sf"/>
</dbReference>
<dbReference type="InterPro" id="IPR002562">
    <property type="entry name" value="3'-5'_exonuclease_dom"/>
</dbReference>
<keyword evidence="5" id="KW-0269">Exonuclease</keyword>
<evidence type="ECO:0000256" key="2">
    <source>
        <dbReference type="ARBA" id="ARBA00022722"/>
    </source>
</evidence>
<dbReference type="SMART" id="SM00474">
    <property type="entry name" value="35EXOc"/>
    <property type="match status" value="2"/>
</dbReference>
<keyword evidence="2" id="KW-0540">Nuclease</keyword>
<evidence type="ECO:0000313" key="13">
    <source>
        <dbReference type="Proteomes" id="UP000320762"/>
    </source>
</evidence>
<dbReference type="PANTHER" id="PTHR13620">
    <property type="entry name" value="3-5 EXONUCLEASE"/>
    <property type="match status" value="1"/>
</dbReference>
<evidence type="ECO:0000256" key="3">
    <source>
        <dbReference type="ARBA" id="ARBA00022723"/>
    </source>
</evidence>
<keyword evidence="13" id="KW-1185">Reference proteome</keyword>
<feature type="domain" description="3'-5' exonuclease" evidence="11">
    <location>
        <begin position="35"/>
        <end position="199"/>
    </location>
</feature>
<feature type="region of interest" description="Disordered" evidence="10">
    <location>
        <begin position="471"/>
        <end position="566"/>
    </location>
</feature>
<dbReference type="Proteomes" id="UP000320762">
    <property type="component" value="Unassembled WGS sequence"/>
</dbReference>
<dbReference type="PANTHER" id="PTHR13620:SF109">
    <property type="entry name" value="3'-5' EXONUCLEASE"/>
    <property type="match status" value="1"/>
</dbReference>
<keyword evidence="4" id="KW-0378">Hydrolase</keyword>
<accession>A0A550C5S3</accession>
<evidence type="ECO:0000256" key="1">
    <source>
        <dbReference type="ARBA" id="ARBA00004123"/>
    </source>
</evidence>
<gene>
    <name evidence="12" type="ORF">BD626DRAFT_571934</name>
</gene>
<keyword evidence="6" id="KW-0460">Magnesium</keyword>
<sequence>MASIAGTTLAARAESEASQPLPPYTWRAYHPGARLSYCRTTSEADASIARISSAVVGFDMEWKPNFVKGELPNRVALVQVANDREIVLVQISSMKSFPERLQQLLGDPNVVKTGVGVDGDVKKLFQDWSISVNNVVDLSLLARSIDNANWKGKYNTPVALARLVEFYEARELVKGKVTHAANDAHCGWVLYTRFMTLLAAMIKQPKSVCYTFDALGGRLCEPGTTTQWVPANPDYDPGPPPPVLPPYSWSKFSPNAQVRYCRTVEEANTCVAKIDSLAIGFDIVLPRSSKTSEQASGRVPLILVADANWILLIQISNMRVFPEELRKLLHDPSVVKAGLIRASAARLHFGYTVNVLNIADLSLLARSVDKGRWKKGRYEESLSPRELVVAYEEHILPKNYDIIVKKTNWALPLTVEQALHAANSAHIRWRLYTKLASMLNSMKERPLPHCYKYDAYKGRLCQLGRNELWVPSNPDYSESKGKTKGGPAQREGRDGGGGTGGEGGRGRGRGLARGRGDFLVQQRAQSTQAFYTMMASGGPSSAVRRGPIPPGRPAKPSGSTARQTQQ</sequence>
<proteinExistence type="predicted"/>
<dbReference type="Pfam" id="PF01612">
    <property type="entry name" value="DNA_pol_A_exo1"/>
    <property type="match status" value="1"/>
</dbReference>
<comment type="subcellular location">
    <subcellularLocation>
        <location evidence="1">Nucleus</location>
    </subcellularLocation>
</comment>
<feature type="compositionally biased region" description="Gly residues" evidence="10">
    <location>
        <begin position="495"/>
        <end position="505"/>
    </location>
</feature>
<evidence type="ECO:0000256" key="5">
    <source>
        <dbReference type="ARBA" id="ARBA00022839"/>
    </source>
</evidence>
<dbReference type="AlphaFoldDB" id="A0A550C5S3"/>
<evidence type="ECO:0000256" key="6">
    <source>
        <dbReference type="ARBA" id="ARBA00022842"/>
    </source>
</evidence>
<evidence type="ECO:0000313" key="12">
    <source>
        <dbReference type="EMBL" id="TRM60154.1"/>
    </source>
</evidence>
<evidence type="ECO:0000256" key="9">
    <source>
        <dbReference type="ARBA" id="ARBA00042761"/>
    </source>
</evidence>
<dbReference type="GO" id="GO:0003676">
    <property type="term" value="F:nucleic acid binding"/>
    <property type="evidence" value="ECO:0007669"/>
    <property type="project" value="InterPro"/>
</dbReference>
<evidence type="ECO:0000259" key="11">
    <source>
        <dbReference type="SMART" id="SM00474"/>
    </source>
</evidence>
<evidence type="ECO:0000256" key="8">
    <source>
        <dbReference type="ARBA" id="ARBA00040531"/>
    </source>
</evidence>
<dbReference type="InterPro" id="IPR012337">
    <property type="entry name" value="RNaseH-like_sf"/>
</dbReference>
<dbReference type="GO" id="GO:0046872">
    <property type="term" value="F:metal ion binding"/>
    <property type="evidence" value="ECO:0007669"/>
    <property type="project" value="UniProtKB-KW"/>
</dbReference>
<protein>
    <recommendedName>
        <fullName evidence="8">3'-5' exonuclease</fullName>
    </recommendedName>
    <alternativeName>
        <fullName evidence="9">Werner Syndrome-like exonuclease</fullName>
    </alternativeName>
</protein>
<feature type="compositionally biased region" description="Polar residues" evidence="10">
    <location>
        <begin position="557"/>
        <end position="566"/>
    </location>
</feature>
<dbReference type="STRING" id="97359.A0A550C5S3"/>
<organism evidence="12 13">
    <name type="scientific">Schizophyllum amplum</name>
    <dbReference type="NCBI Taxonomy" id="97359"/>
    <lineage>
        <taxon>Eukaryota</taxon>
        <taxon>Fungi</taxon>
        <taxon>Dikarya</taxon>
        <taxon>Basidiomycota</taxon>
        <taxon>Agaricomycotina</taxon>
        <taxon>Agaricomycetes</taxon>
        <taxon>Agaricomycetidae</taxon>
        <taxon>Agaricales</taxon>
        <taxon>Schizophyllaceae</taxon>
        <taxon>Schizophyllum</taxon>
    </lineage>
</organism>
<dbReference type="CDD" id="cd06141">
    <property type="entry name" value="WRN_exo"/>
    <property type="match status" value="1"/>
</dbReference>
<dbReference type="GO" id="GO:0006139">
    <property type="term" value="P:nucleobase-containing compound metabolic process"/>
    <property type="evidence" value="ECO:0007669"/>
    <property type="project" value="InterPro"/>
</dbReference>
<evidence type="ECO:0000256" key="10">
    <source>
        <dbReference type="SAM" id="MobiDB-lite"/>
    </source>
</evidence>